<dbReference type="SUPFAM" id="SSF52833">
    <property type="entry name" value="Thioredoxin-like"/>
    <property type="match status" value="1"/>
</dbReference>
<evidence type="ECO:0000256" key="9">
    <source>
        <dbReference type="ARBA" id="ARBA00049091"/>
    </source>
</evidence>
<dbReference type="CDD" id="cd03017">
    <property type="entry name" value="PRX_BCP"/>
    <property type="match status" value="1"/>
</dbReference>
<dbReference type="EMBL" id="UINC01018304">
    <property type="protein sequence ID" value="SVA76765.1"/>
    <property type="molecule type" value="Genomic_DNA"/>
</dbReference>
<keyword evidence="2" id="KW-0575">Peroxidase</keyword>
<accession>A0A381YIF8</accession>
<dbReference type="PROSITE" id="PS51352">
    <property type="entry name" value="THIOREDOXIN_2"/>
    <property type="match status" value="1"/>
</dbReference>
<evidence type="ECO:0000256" key="1">
    <source>
        <dbReference type="ARBA" id="ARBA00013017"/>
    </source>
</evidence>
<organism evidence="11">
    <name type="scientific">marine metagenome</name>
    <dbReference type="NCBI Taxonomy" id="408172"/>
    <lineage>
        <taxon>unclassified sequences</taxon>
        <taxon>metagenomes</taxon>
        <taxon>ecological metagenomes</taxon>
    </lineage>
</organism>
<evidence type="ECO:0000256" key="2">
    <source>
        <dbReference type="ARBA" id="ARBA00022559"/>
    </source>
</evidence>
<name>A0A381YIF8_9ZZZZ</name>
<evidence type="ECO:0000256" key="7">
    <source>
        <dbReference type="ARBA" id="ARBA00032824"/>
    </source>
</evidence>
<dbReference type="GO" id="GO:0034599">
    <property type="term" value="P:cellular response to oxidative stress"/>
    <property type="evidence" value="ECO:0007669"/>
    <property type="project" value="TreeGrafter"/>
</dbReference>
<dbReference type="InterPro" id="IPR036249">
    <property type="entry name" value="Thioredoxin-like_sf"/>
</dbReference>
<dbReference type="GO" id="GO:0005737">
    <property type="term" value="C:cytoplasm"/>
    <property type="evidence" value="ECO:0007669"/>
    <property type="project" value="TreeGrafter"/>
</dbReference>
<dbReference type="PANTHER" id="PTHR42801:SF4">
    <property type="entry name" value="AHPC_TSA FAMILY PROTEIN"/>
    <property type="match status" value="1"/>
</dbReference>
<dbReference type="AlphaFoldDB" id="A0A381YIF8"/>
<evidence type="ECO:0000256" key="5">
    <source>
        <dbReference type="ARBA" id="ARBA00023157"/>
    </source>
</evidence>
<evidence type="ECO:0000256" key="4">
    <source>
        <dbReference type="ARBA" id="ARBA00023002"/>
    </source>
</evidence>
<gene>
    <name evidence="11" type="ORF">METZ01_LOCUS129619</name>
</gene>
<dbReference type="InterPro" id="IPR000866">
    <property type="entry name" value="AhpC/TSA"/>
</dbReference>
<keyword evidence="4" id="KW-0560">Oxidoreductase</keyword>
<evidence type="ECO:0000256" key="6">
    <source>
        <dbReference type="ARBA" id="ARBA00023284"/>
    </source>
</evidence>
<keyword evidence="6" id="KW-0676">Redox-active center</keyword>
<dbReference type="Gene3D" id="3.40.30.10">
    <property type="entry name" value="Glutaredoxin"/>
    <property type="match status" value="1"/>
</dbReference>
<dbReference type="InterPro" id="IPR013766">
    <property type="entry name" value="Thioredoxin_domain"/>
</dbReference>
<dbReference type="GO" id="GO:0008379">
    <property type="term" value="F:thioredoxin peroxidase activity"/>
    <property type="evidence" value="ECO:0007669"/>
    <property type="project" value="TreeGrafter"/>
</dbReference>
<feature type="domain" description="Thioredoxin" evidence="10">
    <location>
        <begin position="12"/>
        <end position="185"/>
    </location>
</feature>
<evidence type="ECO:0000256" key="8">
    <source>
        <dbReference type="ARBA" id="ARBA00038489"/>
    </source>
</evidence>
<evidence type="ECO:0000313" key="11">
    <source>
        <dbReference type="EMBL" id="SVA76765.1"/>
    </source>
</evidence>
<comment type="similarity">
    <text evidence="8">Belongs to the peroxiredoxin family. BCP/PrxQ subfamily.</text>
</comment>
<keyword evidence="3" id="KW-0049">Antioxidant</keyword>
<comment type="catalytic activity">
    <reaction evidence="9">
        <text>a hydroperoxide + [thioredoxin]-dithiol = an alcohol + [thioredoxin]-disulfide + H2O</text>
        <dbReference type="Rhea" id="RHEA:62620"/>
        <dbReference type="Rhea" id="RHEA-COMP:10698"/>
        <dbReference type="Rhea" id="RHEA-COMP:10700"/>
        <dbReference type="ChEBI" id="CHEBI:15377"/>
        <dbReference type="ChEBI" id="CHEBI:29950"/>
        <dbReference type="ChEBI" id="CHEBI:30879"/>
        <dbReference type="ChEBI" id="CHEBI:35924"/>
        <dbReference type="ChEBI" id="CHEBI:50058"/>
        <dbReference type="EC" id="1.11.1.24"/>
    </reaction>
</comment>
<proteinExistence type="inferred from homology"/>
<dbReference type="InterPro" id="IPR050924">
    <property type="entry name" value="Peroxiredoxin_BCP/PrxQ"/>
</dbReference>
<protein>
    <recommendedName>
        <fullName evidence="1">thioredoxin-dependent peroxiredoxin</fullName>
        <ecNumber evidence="1">1.11.1.24</ecNumber>
    </recommendedName>
    <alternativeName>
        <fullName evidence="7">Thioredoxin peroxidase</fullName>
    </alternativeName>
</protein>
<dbReference type="Pfam" id="PF00578">
    <property type="entry name" value="AhpC-TSA"/>
    <property type="match status" value="1"/>
</dbReference>
<evidence type="ECO:0000259" key="10">
    <source>
        <dbReference type="PROSITE" id="PS51352"/>
    </source>
</evidence>
<keyword evidence="5" id="KW-1015">Disulfide bond</keyword>
<dbReference type="EC" id="1.11.1.24" evidence="1"/>
<evidence type="ECO:0000256" key="3">
    <source>
        <dbReference type="ARBA" id="ARBA00022862"/>
    </source>
</evidence>
<dbReference type="PANTHER" id="PTHR42801">
    <property type="entry name" value="THIOREDOXIN-DEPENDENT PEROXIDE REDUCTASE"/>
    <property type="match status" value="1"/>
</dbReference>
<reference evidence="11" key="1">
    <citation type="submission" date="2018-05" db="EMBL/GenBank/DDBJ databases">
        <authorList>
            <person name="Lanie J.A."/>
            <person name="Ng W.-L."/>
            <person name="Kazmierczak K.M."/>
            <person name="Andrzejewski T.M."/>
            <person name="Davidsen T.M."/>
            <person name="Wayne K.J."/>
            <person name="Tettelin H."/>
            <person name="Glass J.I."/>
            <person name="Rusch D."/>
            <person name="Podicherti R."/>
            <person name="Tsui H.-C.T."/>
            <person name="Winkler M.E."/>
        </authorList>
    </citation>
    <scope>NUCLEOTIDE SEQUENCE</scope>
</reference>
<sequence length="190" mass="22006">MELLKYLPEVDIEVGAKVPSFYLLDTNNKKLTDKELLGKPAVLYFYPIDSSSGCTLQACEFRDVYDELQELDCAVYGISPDDKDSHLEFSNNNNLPFQLCVDPDQNMMRDYGIWAEYELNEKEIDMLKQNFPTVSKRIFDENKLRSVVRSTFLIDKNGLLIRKWVNVRPQGHASSVKEQLNKSFNFEIGF</sequence>
<dbReference type="GO" id="GO:0045454">
    <property type="term" value="P:cell redox homeostasis"/>
    <property type="evidence" value="ECO:0007669"/>
    <property type="project" value="TreeGrafter"/>
</dbReference>